<dbReference type="EMBL" id="CP000698">
    <property type="protein sequence ID" value="ABQ27760.1"/>
    <property type="molecule type" value="Genomic_DNA"/>
</dbReference>
<dbReference type="Proteomes" id="UP000006695">
    <property type="component" value="Chromosome"/>
</dbReference>
<dbReference type="InterPro" id="IPR014031">
    <property type="entry name" value="Ketoacyl_synth_C"/>
</dbReference>
<dbReference type="SMART" id="SM00825">
    <property type="entry name" value="PKS_KS"/>
    <property type="match status" value="1"/>
</dbReference>
<dbReference type="SUPFAM" id="SSF53901">
    <property type="entry name" value="Thiolase-like"/>
    <property type="match status" value="2"/>
</dbReference>
<organism evidence="5 6">
    <name type="scientific">Geotalea uraniireducens (strain Rf4)</name>
    <name type="common">Geobacter uraniireducens</name>
    <dbReference type="NCBI Taxonomy" id="351605"/>
    <lineage>
        <taxon>Bacteria</taxon>
        <taxon>Pseudomonadati</taxon>
        <taxon>Thermodesulfobacteriota</taxon>
        <taxon>Desulfuromonadia</taxon>
        <taxon>Geobacterales</taxon>
        <taxon>Geobacteraceae</taxon>
        <taxon>Geotalea</taxon>
    </lineage>
</organism>
<protein>
    <submittedName>
        <fullName evidence="5">Beta-ketoacyl synthase</fullName>
    </submittedName>
</protein>
<keyword evidence="2 3" id="KW-0808">Transferase</keyword>
<dbReference type="STRING" id="351605.Gura_3606"/>
<dbReference type="InterPro" id="IPR000794">
    <property type="entry name" value="Beta-ketoacyl_synthase"/>
</dbReference>
<dbReference type="PANTHER" id="PTHR11712:SF336">
    <property type="entry name" value="3-OXOACYL-[ACYL-CARRIER-PROTEIN] SYNTHASE, MITOCHONDRIAL"/>
    <property type="match status" value="1"/>
</dbReference>
<dbReference type="Gene3D" id="3.40.47.10">
    <property type="match status" value="2"/>
</dbReference>
<evidence type="ECO:0000256" key="1">
    <source>
        <dbReference type="ARBA" id="ARBA00008467"/>
    </source>
</evidence>
<keyword evidence="6" id="KW-1185">Reference proteome</keyword>
<name>A5G7J2_GEOUR</name>
<evidence type="ECO:0000259" key="4">
    <source>
        <dbReference type="PROSITE" id="PS52004"/>
    </source>
</evidence>
<dbReference type="InterPro" id="IPR016039">
    <property type="entry name" value="Thiolase-like"/>
</dbReference>
<reference evidence="5 6" key="1">
    <citation type="submission" date="2007-05" db="EMBL/GenBank/DDBJ databases">
        <title>Complete sequence of Geobacter uraniireducens Rf4.</title>
        <authorList>
            <consortium name="US DOE Joint Genome Institute"/>
            <person name="Copeland A."/>
            <person name="Lucas S."/>
            <person name="Lapidus A."/>
            <person name="Barry K."/>
            <person name="Detter J.C."/>
            <person name="Glavina del Rio T."/>
            <person name="Hammon N."/>
            <person name="Israni S."/>
            <person name="Dalin E."/>
            <person name="Tice H."/>
            <person name="Pitluck S."/>
            <person name="Chertkov O."/>
            <person name="Brettin T."/>
            <person name="Bruce D."/>
            <person name="Han C."/>
            <person name="Schmutz J."/>
            <person name="Larimer F."/>
            <person name="Land M."/>
            <person name="Hauser L."/>
            <person name="Kyrpides N."/>
            <person name="Mikhailova N."/>
            <person name="Shelobolina E."/>
            <person name="Aklujkar M."/>
            <person name="Lovley D."/>
            <person name="Richardson P."/>
        </authorList>
    </citation>
    <scope>NUCLEOTIDE SEQUENCE [LARGE SCALE GENOMIC DNA]</scope>
    <source>
        <strain evidence="5 6">Rf4</strain>
    </source>
</reference>
<dbReference type="CDD" id="cd00834">
    <property type="entry name" value="KAS_I_II"/>
    <property type="match status" value="1"/>
</dbReference>
<dbReference type="AlphaFoldDB" id="A5G7J2"/>
<dbReference type="GO" id="GO:0005829">
    <property type="term" value="C:cytosol"/>
    <property type="evidence" value="ECO:0007669"/>
    <property type="project" value="TreeGrafter"/>
</dbReference>
<dbReference type="Pfam" id="PF00109">
    <property type="entry name" value="ketoacyl-synt"/>
    <property type="match status" value="1"/>
</dbReference>
<dbReference type="GO" id="GO:0006633">
    <property type="term" value="P:fatty acid biosynthetic process"/>
    <property type="evidence" value="ECO:0007669"/>
    <property type="project" value="InterPro"/>
</dbReference>
<evidence type="ECO:0000313" key="6">
    <source>
        <dbReference type="Proteomes" id="UP000006695"/>
    </source>
</evidence>
<gene>
    <name evidence="5" type="ordered locus">Gura_3606</name>
</gene>
<comment type="similarity">
    <text evidence="1 3">Belongs to the thiolase-like superfamily. Beta-ketoacyl-ACP synthases family.</text>
</comment>
<dbReference type="InterPro" id="IPR018201">
    <property type="entry name" value="Ketoacyl_synth_AS"/>
</dbReference>
<evidence type="ECO:0000256" key="3">
    <source>
        <dbReference type="RuleBase" id="RU003694"/>
    </source>
</evidence>
<evidence type="ECO:0000256" key="2">
    <source>
        <dbReference type="ARBA" id="ARBA00022679"/>
    </source>
</evidence>
<accession>A5G7J2</accession>
<dbReference type="PROSITE" id="PS52004">
    <property type="entry name" value="KS3_2"/>
    <property type="match status" value="1"/>
</dbReference>
<dbReference type="GO" id="GO:0004315">
    <property type="term" value="F:3-oxoacyl-[acyl-carrier-protein] synthase activity"/>
    <property type="evidence" value="ECO:0007669"/>
    <property type="project" value="InterPro"/>
</dbReference>
<sequence length="416" mass="42632">MLHVRKTAAIATKSMMERKRIAITGLGIFSAAGKDVPSFTDALLKGRSAIGPIDLFDVGPFAAGIGAQVHGFDPLDHFTAKQAKKLSRADQFGVIAAGEALDNSGVCGCYSPYDIGISMGAGAAGMLQAEEWLKETLAGKKGKPSLLRGLLPDRTSMAIAVAYNLGGYLGSITTACSSSATAIGWGADLIATGRLKAAVCGGSDCLSILTFAGFNSLRVVDAEPCAPFSLGRQGISLGEGAAFLVLEDEESAIRRGARVYGHVLGYAVAGEAYHMTAPEPSGADAARVMTAAMNQAGVSVDEVGWVNAHGTGTPLNDVVETKAMKLVFGNRAMGVPLVSTKALTGHCLGAAGAIEALATVIALNEGVIPQTLNFRGADPDCDLDYRHPGAKQSAAKVALSNSFAFGGNITSLVLGI</sequence>
<dbReference type="KEGG" id="gur:Gura_3606"/>
<feature type="domain" description="Ketosynthase family 3 (KS3)" evidence="4">
    <location>
        <begin position="18"/>
        <end position="416"/>
    </location>
</feature>
<dbReference type="PROSITE" id="PS00606">
    <property type="entry name" value="KS3_1"/>
    <property type="match status" value="1"/>
</dbReference>
<proteinExistence type="inferred from homology"/>
<evidence type="ECO:0000313" key="5">
    <source>
        <dbReference type="EMBL" id="ABQ27760.1"/>
    </source>
</evidence>
<dbReference type="Pfam" id="PF02801">
    <property type="entry name" value="Ketoacyl-synt_C"/>
    <property type="match status" value="1"/>
</dbReference>
<dbReference type="InterPro" id="IPR020841">
    <property type="entry name" value="PKS_Beta-ketoAc_synthase_dom"/>
</dbReference>
<dbReference type="PANTHER" id="PTHR11712">
    <property type="entry name" value="POLYKETIDE SYNTHASE-RELATED"/>
    <property type="match status" value="1"/>
</dbReference>
<dbReference type="HOGENOM" id="CLU_000022_69_2_7"/>
<dbReference type="InterPro" id="IPR014030">
    <property type="entry name" value="Ketoacyl_synth_N"/>
</dbReference>